<proteinExistence type="predicted"/>
<dbReference type="AlphaFoldDB" id="A0A9N9HV68"/>
<dbReference type="EMBL" id="CAJVQA010011418">
    <property type="protein sequence ID" value="CAG8706978.1"/>
    <property type="molecule type" value="Genomic_DNA"/>
</dbReference>
<evidence type="ECO:0000256" key="1">
    <source>
        <dbReference type="SAM" id="Coils"/>
    </source>
</evidence>
<dbReference type="Proteomes" id="UP000789759">
    <property type="component" value="Unassembled WGS sequence"/>
</dbReference>
<comment type="caution">
    <text evidence="2">The sequence shown here is derived from an EMBL/GenBank/DDBJ whole genome shotgun (WGS) entry which is preliminary data.</text>
</comment>
<accession>A0A9N9HV68</accession>
<organism evidence="2 3">
    <name type="scientific">Cetraspora pellucida</name>
    <dbReference type="NCBI Taxonomy" id="1433469"/>
    <lineage>
        <taxon>Eukaryota</taxon>
        <taxon>Fungi</taxon>
        <taxon>Fungi incertae sedis</taxon>
        <taxon>Mucoromycota</taxon>
        <taxon>Glomeromycotina</taxon>
        <taxon>Glomeromycetes</taxon>
        <taxon>Diversisporales</taxon>
        <taxon>Gigasporaceae</taxon>
        <taxon>Cetraspora</taxon>
    </lineage>
</organism>
<dbReference type="OrthoDB" id="10463594at2759"/>
<keyword evidence="3" id="KW-1185">Reference proteome</keyword>
<reference evidence="2" key="1">
    <citation type="submission" date="2021-06" db="EMBL/GenBank/DDBJ databases">
        <authorList>
            <person name="Kallberg Y."/>
            <person name="Tangrot J."/>
            <person name="Rosling A."/>
        </authorList>
    </citation>
    <scope>NUCLEOTIDE SEQUENCE</scope>
    <source>
        <strain evidence="2">FL966</strain>
    </source>
</reference>
<evidence type="ECO:0000313" key="2">
    <source>
        <dbReference type="EMBL" id="CAG8706978.1"/>
    </source>
</evidence>
<keyword evidence="1" id="KW-0175">Coiled coil</keyword>
<protein>
    <submittedName>
        <fullName evidence="2">21796_t:CDS:1</fullName>
    </submittedName>
</protein>
<gene>
    <name evidence="2" type="ORF">CPELLU_LOCUS12129</name>
</gene>
<feature type="non-terminal residue" evidence="2">
    <location>
        <position position="148"/>
    </location>
</feature>
<name>A0A9N9HV68_9GLOM</name>
<evidence type="ECO:0000313" key="3">
    <source>
        <dbReference type="Proteomes" id="UP000789759"/>
    </source>
</evidence>
<feature type="coiled-coil region" evidence="1">
    <location>
        <begin position="10"/>
        <end position="37"/>
    </location>
</feature>
<sequence>MHNIKIVHTLEKLESSIDNKLEKLDTITQEIQFIQSKIDKAKLFDEINIIAPKIESNELKDPVRKDNRGSQQPWHPVPHERITISELTVTLDNLVLEYPIMNLTPDLLPDGILDFDGTITAKTDDSRTPTFSEGISIPDDLFKFFTHL</sequence>